<dbReference type="Proteomes" id="UP000000226">
    <property type="component" value="Chromosome 1"/>
</dbReference>
<keyword evidence="1" id="KW-0812">Transmembrane</keyword>
<dbReference type="EMBL" id="CM002288">
    <property type="protein sequence ID" value="ESW33855.1"/>
    <property type="molecule type" value="Genomic_DNA"/>
</dbReference>
<dbReference type="Gramene" id="ESW33855">
    <property type="protein sequence ID" value="ESW33855"/>
    <property type="gene ID" value="PHAVU_001G104100g"/>
</dbReference>
<keyword evidence="3" id="KW-1185">Reference proteome</keyword>
<name>V7CX45_PHAVU</name>
<sequence length="67" mass="7318">MANFASQGQHHCAVVLKQENLWFLVLIKLLMALSCCKGVGGSFFFLLLAICFLLVYVLINLSGLGSL</sequence>
<protein>
    <submittedName>
        <fullName evidence="2">Uncharacterized protein</fullName>
    </submittedName>
</protein>
<accession>V7CX45</accession>
<proteinExistence type="predicted"/>
<keyword evidence="1" id="KW-0472">Membrane</keyword>
<evidence type="ECO:0000256" key="1">
    <source>
        <dbReference type="SAM" id="Phobius"/>
    </source>
</evidence>
<keyword evidence="1" id="KW-1133">Transmembrane helix</keyword>
<organism evidence="2 3">
    <name type="scientific">Phaseolus vulgaris</name>
    <name type="common">Kidney bean</name>
    <name type="synonym">French bean</name>
    <dbReference type="NCBI Taxonomy" id="3885"/>
    <lineage>
        <taxon>Eukaryota</taxon>
        <taxon>Viridiplantae</taxon>
        <taxon>Streptophyta</taxon>
        <taxon>Embryophyta</taxon>
        <taxon>Tracheophyta</taxon>
        <taxon>Spermatophyta</taxon>
        <taxon>Magnoliopsida</taxon>
        <taxon>eudicotyledons</taxon>
        <taxon>Gunneridae</taxon>
        <taxon>Pentapetalae</taxon>
        <taxon>rosids</taxon>
        <taxon>fabids</taxon>
        <taxon>Fabales</taxon>
        <taxon>Fabaceae</taxon>
        <taxon>Papilionoideae</taxon>
        <taxon>50 kb inversion clade</taxon>
        <taxon>NPAAA clade</taxon>
        <taxon>indigoferoid/millettioid clade</taxon>
        <taxon>Phaseoleae</taxon>
        <taxon>Phaseolus</taxon>
    </lineage>
</organism>
<dbReference type="SMR" id="V7CX45"/>
<gene>
    <name evidence="2" type="ORF">PHAVU_001G104100g</name>
</gene>
<reference evidence="3" key="1">
    <citation type="journal article" date="2014" name="Nat. Genet.">
        <title>A reference genome for common bean and genome-wide analysis of dual domestications.</title>
        <authorList>
            <person name="Schmutz J."/>
            <person name="McClean P.E."/>
            <person name="Mamidi S."/>
            <person name="Wu G.A."/>
            <person name="Cannon S.B."/>
            <person name="Grimwood J."/>
            <person name="Jenkins J."/>
            <person name="Shu S."/>
            <person name="Song Q."/>
            <person name="Chavarro C."/>
            <person name="Torres-Torres M."/>
            <person name="Geffroy V."/>
            <person name="Moghaddam S.M."/>
            <person name="Gao D."/>
            <person name="Abernathy B."/>
            <person name="Barry K."/>
            <person name="Blair M."/>
            <person name="Brick M.A."/>
            <person name="Chovatia M."/>
            <person name="Gepts P."/>
            <person name="Goodstein D.M."/>
            <person name="Gonzales M."/>
            <person name="Hellsten U."/>
            <person name="Hyten D.L."/>
            <person name="Jia G."/>
            <person name="Kelly J.D."/>
            <person name="Kudrna D."/>
            <person name="Lee R."/>
            <person name="Richard M.M."/>
            <person name="Miklas P.N."/>
            <person name="Osorno J.M."/>
            <person name="Rodrigues J."/>
            <person name="Thareau V."/>
            <person name="Urrea C.A."/>
            <person name="Wang M."/>
            <person name="Yu Y."/>
            <person name="Zhang M."/>
            <person name="Wing R.A."/>
            <person name="Cregan P.B."/>
            <person name="Rokhsar D.S."/>
            <person name="Jackson S.A."/>
        </authorList>
    </citation>
    <scope>NUCLEOTIDE SEQUENCE [LARGE SCALE GENOMIC DNA]</scope>
    <source>
        <strain evidence="3">cv. G19833</strain>
    </source>
</reference>
<feature type="transmembrane region" description="Helical" evidence="1">
    <location>
        <begin position="43"/>
        <end position="64"/>
    </location>
</feature>
<dbReference type="AlphaFoldDB" id="V7CX45"/>
<evidence type="ECO:0000313" key="3">
    <source>
        <dbReference type="Proteomes" id="UP000000226"/>
    </source>
</evidence>
<evidence type="ECO:0000313" key="2">
    <source>
        <dbReference type="EMBL" id="ESW33855.1"/>
    </source>
</evidence>